<dbReference type="RefSeq" id="WP_058305499.1">
    <property type="nucleotide sequence ID" value="NZ_CABKVG010000007.1"/>
</dbReference>
<dbReference type="Proteomes" id="UP000832011">
    <property type="component" value="Chromosome"/>
</dbReference>
<organism evidence="1 2">
    <name type="scientific">Vitreoscilla massiliensis</name>
    <dbReference type="NCBI Taxonomy" id="1689272"/>
    <lineage>
        <taxon>Bacteria</taxon>
        <taxon>Pseudomonadati</taxon>
        <taxon>Pseudomonadota</taxon>
        <taxon>Betaproteobacteria</taxon>
        <taxon>Neisseriales</taxon>
        <taxon>Neisseriaceae</taxon>
        <taxon>Vitreoscilla</taxon>
    </lineage>
</organism>
<evidence type="ECO:0000313" key="2">
    <source>
        <dbReference type="Proteomes" id="UP000832011"/>
    </source>
</evidence>
<protein>
    <submittedName>
        <fullName evidence="1">DUF1804 family protein</fullName>
    </submittedName>
</protein>
<accession>A0ABY4E1D1</accession>
<dbReference type="EMBL" id="CP091511">
    <property type="protein sequence ID" value="UOO89604.1"/>
    <property type="molecule type" value="Genomic_DNA"/>
</dbReference>
<evidence type="ECO:0000313" key="1">
    <source>
        <dbReference type="EMBL" id="UOO89604.1"/>
    </source>
</evidence>
<sequence length="164" mass="18191">MAYPQETRDKLRKAFVFDQLSLEIAALQVGIGFGTARRWKADAKANGDDWDKVKAAHVLAGESTEDLGRAILSALLLQYNSTMQEMQTAQMSAENKASVLSSLADSFNKAISASKKILPETQEAAVAIRTVRLMAEFIGDKYPELMGDFAMMFDDFQAIIEREF</sequence>
<dbReference type="InterPro" id="IPR014926">
    <property type="entry name" value="Phage_D3112_Orf24"/>
</dbReference>
<reference evidence="1 2" key="1">
    <citation type="journal article" date="2022" name="Res Sq">
        <title>Evolution of multicellular longitudinally dividing oral cavity symbionts (Neisseriaceae).</title>
        <authorList>
            <person name="Nyongesa S."/>
            <person name="Weber P."/>
            <person name="Bernet E."/>
            <person name="Pullido F."/>
            <person name="Nieckarz M."/>
            <person name="Delaby M."/>
            <person name="Nieves C."/>
            <person name="Viehboeck T."/>
            <person name="Krause N."/>
            <person name="Rivera-Millot A."/>
            <person name="Nakamura A."/>
            <person name="Vischer N."/>
            <person name="VanNieuwenhze M."/>
            <person name="Brun Y."/>
            <person name="Cava F."/>
            <person name="Bulgheresi S."/>
            <person name="Veyrier F."/>
        </authorList>
    </citation>
    <scope>NUCLEOTIDE SEQUENCE [LARGE SCALE GENOMIC DNA]</scope>
    <source>
        <strain evidence="1 2">SN4</strain>
    </source>
</reference>
<proteinExistence type="predicted"/>
<keyword evidence="2" id="KW-1185">Reference proteome</keyword>
<dbReference type="Pfam" id="PF08822">
    <property type="entry name" value="DUF1804"/>
    <property type="match status" value="1"/>
</dbReference>
<gene>
    <name evidence="1" type="ORF">LVJ82_01060</name>
</gene>
<name>A0ABY4E1D1_9NEIS</name>